<feature type="domain" description="HAT C-terminal dimerisation" evidence="1">
    <location>
        <begin position="201"/>
        <end position="265"/>
    </location>
</feature>
<organism evidence="2 4">
    <name type="scientific">Rhizophagus clarus</name>
    <dbReference type="NCBI Taxonomy" id="94130"/>
    <lineage>
        <taxon>Eukaryota</taxon>
        <taxon>Fungi</taxon>
        <taxon>Fungi incertae sedis</taxon>
        <taxon>Mucoromycota</taxon>
        <taxon>Glomeromycotina</taxon>
        <taxon>Glomeromycetes</taxon>
        <taxon>Glomerales</taxon>
        <taxon>Glomeraceae</taxon>
        <taxon>Rhizophagus</taxon>
    </lineage>
</organism>
<protein>
    <submittedName>
        <fullName evidence="3">Zinc finger protein 862-like</fullName>
    </submittedName>
</protein>
<dbReference type="AlphaFoldDB" id="A0A2Z6RPL1"/>
<dbReference type="PANTHER" id="PTHR46880:SF5">
    <property type="entry name" value="DUF4371 DOMAIN-CONTAINING PROTEIN"/>
    <property type="match status" value="1"/>
</dbReference>
<evidence type="ECO:0000313" key="3">
    <source>
        <dbReference type="EMBL" id="GES78558.1"/>
    </source>
</evidence>
<dbReference type="EMBL" id="BLAL01000040">
    <property type="protein sequence ID" value="GES78558.1"/>
    <property type="molecule type" value="Genomic_DNA"/>
</dbReference>
<name>A0A2Z6RPL1_9GLOM</name>
<accession>A0A2Z6RPL1</accession>
<proteinExistence type="predicted"/>
<reference evidence="3" key="2">
    <citation type="submission" date="2019-10" db="EMBL/GenBank/DDBJ databases">
        <title>Conservation and host-specific expression of non-tandemly repeated heterogenous ribosome RNA gene in arbuscular mycorrhizal fungi.</title>
        <authorList>
            <person name="Maeda T."/>
            <person name="Kobayashi Y."/>
            <person name="Nakagawa T."/>
            <person name="Ezawa T."/>
            <person name="Yamaguchi K."/>
            <person name="Bino T."/>
            <person name="Nishimoto Y."/>
            <person name="Shigenobu S."/>
            <person name="Kawaguchi M."/>
        </authorList>
    </citation>
    <scope>NUCLEOTIDE SEQUENCE</scope>
    <source>
        <strain evidence="3">HR1</strain>
    </source>
</reference>
<comment type="caution">
    <text evidence="2">The sequence shown here is derived from an EMBL/GenBank/DDBJ whole genome shotgun (WGS) entry which is preliminary data.</text>
</comment>
<dbReference type="Pfam" id="PF05699">
    <property type="entry name" value="Dimer_Tnp_hAT"/>
    <property type="match status" value="1"/>
</dbReference>
<dbReference type="Proteomes" id="UP000615446">
    <property type="component" value="Unassembled WGS sequence"/>
</dbReference>
<dbReference type="GO" id="GO:0046983">
    <property type="term" value="F:protein dimerization activity"/>
    <property type="evidence" value="ECO:0007669"/>
    <property type="project" value="InterPro"/>
</dbReference>
<dbReference type="EMBL" id="BEXD01001450">
    <property type="protein sequence ID" value="GBB94186.1"/>
    <property type="molecule type" value="Genomic_DNA"/>
</dbReference>
<dbReference type="OrthoDB" id="2440674at2759"/>
<sequence>MNNAENPRDKIQASQMVNNLDPNFIISTMFLVDLMYILSKMIKIFQRDHIDLSEVKNSLETTISAIEAQFVGTDDISPIYGTILRQYMENNNILSDHLPSFISKFAKAIVKALQNRFPNSEIYNALRIFDPKFLSQRESDFAYYGDNEINILVEYFGNGRLTGSGENFPTYFNETDLKQKWGIIKQIMKSIRNFDFVKGWEHIWNTKPHFTDDYPIVSKLVRLALIIPLSNAHVERVFSHHKLTKTKLQNRMNDDTLNMHLMIFSNGPDDFHNFDWKCAYDYWANQHIRRANNNI</sequence>
<keyword evidence="4" id="KW-1185">Reference proteome</keyword>
<dbReference type="PANTHER" id="PTHR46880">
    <property type="entry name" value="RAS-ASSOCIATING DOMAIN-CONTAINING PROTEIN"/>
    <property type="match status" value="1"/>
</dbReference>
<dbReference type="Proteomes" id="UP000247702">
    <property type="component" value="Unassembled WGS sequence"/>
</dbReference>
<gene>
    <name evidence="3" type="ORF">RCL2_000587500</name>
    <name evidence="2" type="ORF">RclHR1_23020003</name>
</gene>
<dbReference type="SUPFAM" id="SSF53098">
    <property type="entry name" value="Ribonuclease H-like"/>
    <property type="match status" value="1"/>
</dbReference>
<evidence type="ECO:0000313" key="4">
    <source>
        <dbReference type="Proteomes" id="UP000247702"/>
    </source>
</evidence>
<dbReference type="STRING" id="94130.A0A2Z6RPL1"/>
<dbReference type="InterPro" id="IPR012337">
    <property type="entry name" value="RNaseH-like_sf"/>
</dbReference>
<evidence type="ECO:0000259" key="1">
    <source>
        <dbReference type="Pfam" id="PF05699"/>
    </source>
</evidence>
<dbReference type="InterPro" id="IPR008906">
    <property type="entry name" value="HATC_C_dom"/>
</dbReference>
<reference evidence="2 4" key="1">
    <citation type="submission" date="2017-11" db="EMBL/GenBank/DDBJ databases">
        <title>The genome of Rhizophagus clarus HR1 reveals common genetic basis of auxotrophy among arbuscular mycorrhizal fungi.</title>
        <authorList>
            <person name="Kobayashi Y."/>
        </authorList>
    </citation>
    <scope>NUCLEOTIDE SEQUENCE [LARGE SCALE GENOMIC DNA]</scope>
    <source>
        <strain evidence="2 4">HR1</strain>
    </source>
</reference>
<evidence type="ECO:0000313" key="2">
    <source>
        <dbReference type="EMBL" id="GBB94186.1"/>
    </source>
</evidence>